<proteinExistence type="inferred from homology"/>
<dbReference type="Gene3D" id="3.40.630.10">
    <property type="entry name" value="Zn peptidases"/>
    <property type="match status" value="1"/>
</dbReference>
<reference evidence="8" key="1">
    <citation type="journal article" date="2014" name="Int. J. Syst. Evol. Microbiol.">
        <title>Complete genome of a new Firmicutes species belonging to the dominant human colonic microbiota ('Ruminococcus bicirculans') reveals two chromosomes and a selective capacity to utilize plant glucans.</title>
        <authorList>
            <consortium name="NISC Comparative Sequencing Program"/>
            <person name="Wegmann U."/>
            <person name="Louis P."/>
            <person name="Goesmann A."/>
            <person name="Henrissat B."/>
            <person name="Duncan S.H."/>
            <person name="Flint H.J."/>
        </authorList>
    </citation>
    <scope>NUCLEOTIDE SEQUENCE</scope>
    <source>
        <strain evidence="8">NBRC 108216</strain>
    </source>
</reference>
<evidence type="ECO:0000313" key="9">
    <source>
        <dbReference type="Proteomes" id="UP001161390"/>
    </source>
</evidence>
<reference evidence="8" key="2">
    <citation type="submission" date="2023-01" db="EMBL/GenBank/DDBJ databases">
        <title>Draft genome sequence of Algimonas porphyrae strain NBRC 108216.</title>
        <authorList>
            <person name="Sun Q."/>
            <person name="Mori K."/>
        </authorList>
    </citation>
    <scope>NUCLEOTIDE SEQUENCE</scope>
    <source>
        <strain evidence="8">NBRC 108216</strain>
    </source>
</reference>
<name>A0ABQ5V0I5_9PROT</name>
<evidence type="ECO:0000256" key="3">
    <source>
        <dbReference type="ARBA" id="ARBA00022670"/>
    </source>
</evidence>
<dbReference type="EMBL" id="BSNJ01000004">
    <property type="protein sequence ID" value="GLQ20938.1"/>
    <property type="molecule type" value="Genomic_DNA"/>
</dbReference>
<protein>
    <submittedName>
        <fullName evidence="8">Cytosol aminopeptidase</fullName>
    </submittedName>
</protein>
<dbReference type="InterPro" id="IPR000819">
    <property type="entry name" value="Peptidase_M17_C"/>
</dbReference>
<keyword evidence="2 8" id="KW-0031">Aminopeptidase</keyword>
<evidence type="ECO:0000256" key="2">
    <source>
        <dbReference type="ARBA" id="ARBA00022438"/>
    </source>
</evidence>
<dbReference type="Proteomes" id="UP001161390">
    <property type="component" value="Unassembled WGS sequence"/>
</dbReference>
<dbReference type="RefSeq" id="WP_284371989.1">
    <property type="nucleotide sequence ID" value="NZ_BSNJ01000004.1"/>
</dbReference>
<organism evidence="8 9">
    <name type="scientific">Algimonas porphyrae</name>
    <dbReference type="NCBI Taxonomy" id="1128113"/>
    <lineage>
        <taxon>Bacteria</taxon>
        <taxon>Pseudomonadati</taxon>
        <taxon>Pseudomonadota</taxon>
        <taxon>Alphaproteobacteria</taxon>
        <taxon>Maricaulales</taxon>
        <taxon>Robiginitomaculaceae</taxon>
        <taxon>Algimonas</taxon>
    </lineage>
</organism>
<evidence type="ECO:0000256" key="4">
    <source>
        <dbReference type="ARBA" id="ARBA00022801"/>
    </source>
</evidence>
<feature type="chain" id="PRO_5047361082" evidence="6">
    <location>
        <begin position="25"/>
        <end position="521"/>
    </location>
</feature>
<dbReference type="GO" id="GO:0004177">
    <property type="term" value="F:aminopeptidase activity"/>
    <property type="evidence" value="ECO:0007669"/>
    <property type="project" value="UniProtKB-KW"/>
</dbReference>
<evidence type="ECO:0000256" key="6">
    <source>
        <dbReference type="SAM" id="SignalP"/>
    </source>
</evidence>
<evidence type="ECO:0000256" key="5">
    <source>
        <dbReference type="ARBA" id="ARBA00023211"/>
    </source>
</evidence>
<accession>A0ABQ5V0I5</accession>
<dbReference type="InterPro" id="IPR043472">
    <property type="entry name" value="Macro_dom-like"/>
</dbReference>
<evidence type="ECO:0000259" key="7">
    <source>
        <dbReference type="PROSITE" id="PS00631"/>
    </source>
</evidence>
<gene>
    <name evidence="8" type="primary">pepA_2</name>
    <name evidence="8" type="ORF">GCM10007854_18930</name>
</gene>
<keyword evidence="6" id="KW-0732">Signal</keyword>
<feature type="signal peptide" evidence="6">
    <location>
        <begin position="1"/>
        <end position="24"/>
    </location>
</feature>
<dbReference type="InterPro" id="IPR011356">
    <property type="entry name" value="Leucine_aapep/pepB"/>
</dbReference>
<dbReference type="PRINTS" id="PR00481">
    <property type="entry name" value="LAMNOPPTDASE"/>
</dbReference>
<dbReference type="SUPFAM" id="SSF53187">
    <property type="entry name" value="Zn-dependent exopeptidases"/>
    <property type="match status" value="1"/>
</dbReference>
<dbReference type="PROSITE" id="PS00631">
    <property type="entry name" value="CYTOSOL_AP"/>
    <property type="match status" value="1"/>
</dbReference>
<dbReference type="PANTHER" id="PTHR11963">
    <property type="entry name" value="LEUCINE AMINOPEPTIDASE-RELATED"/>
    <property type="match status" value="1"/>
</dbReference>
<dbReference type="Pfam" id="PF00883">
    <property type="entry name" value="Peptidase_M17"/>
    <property type="match status" value="1"/>
</dbReference>
<dbReference type="SUPFAM" id="SSF52949">
    <property type="entry name" value="Macro domain-like"/>
    <property type="match status" value="1"/>
</dbReference>
<dbReference type="PANTHER" id="PTHR11963:SF23">
    <property type="entry name" value="CYTOSOL AMINOPEPTIDASE"/>
    <property type="match status" value="1"/>
</dbReference>
<sequence>MTNPFRVASFAVALALTTAPAALAADSVGFVTLAQVDADNVALFVDTETTLPDVGALMNDTDIAALKRAMAGSGFDGTFGAQKTFYGIGTFKAVTVIGTGDEPLSRRQLHDLGGHTSNVPGDETLAVILGELDTTATRPGAEIALGYGLGDYSFRTYKTGMTGVKGEVSPPNDDRKVMIVGTDADADRAMMERDYDALVAGVTLTRDMGTEPGMAIYPESFVSRVRAEARGISNLRVTVLELRDLQREGMGGILGVGQGSVHDPRLMILDYRGGDAGDAPIALVGKGITFDTGGISLKPNTGQWLMKSDLSGAAAVAGTVLATAKRGADVNVVGVMPLAENMPGSRAIRPGDVLTTYNGTTIEVMSTDAEGRLLLADAVAYAQDKYDPELLINIATLTGSAARAMGDEYGAMITRDWDLAETMMDVGARAGEDVWPLPLHPNHFKQIHSDIADIKSTAGNPGASIGAAVVGTFVDDDQPWVHLDIAGVDWLDSGTPTTPKGHAGWGVRFMDQVIRDHEAGK</sequence>
<comment type="similarity">
    <text evidence="1">Belongs to the peptidase M17 family.</text>
</comment>
<keyword evidence="9" id="KW-1185">Reference proteome</keyword>
<dbReference type="CDD" id="cd00433">
    <property type="entry name" value="Peptidase_M17"/>
    <property type="match status" value="1"/>
</dbReference>
<keyword evidence="4" id="KW-0378">Hydrolase</keyword>
<evidence type="ECO:0000313" key="8">
    <source>
        <dbReference type="EMBL" id="GLQ20938.1"/>
    </source>
</evidence>
<keyword evidence="3" id="KW-0645">Protease</keyword>
<feature type="domain" description="Cytosol aminopeptidase" evidence="7">
    <location>
        <begin position="366"/>
        <end position="373"/>
    </location>
</feature>
<keyword evidence="5" id="KW-0464">Manganese</keyword>
<dbReference type="Gene3D" id="3.40.220.10">
    <property type="entry name" value="Leucine Aminopeptidase, subunit E, domain 1"/>
    <property type="match status" value="1"/>
</dbReference>
<comment type="caution">
    <text evidence="8">The sequence shown here is derived from an EMBL/GenBank/DDBJ whole genome shotgun (WGS) entry which is preliminary data.</text>
</comment>
<evidence type="ECO:0000256" key="1">
    <source>
        <dbReference type="ARBA" id="ARBA00009528"/>
    </source>
</evidence>